<dbReference type="InParanoid" id="A0A3Q7FTD6"/>
<dbReference type="PANTHER" id="PTHR46128:SF145">
    <property type="entry name" value="PENTACOTRIPEPTIDE-REPEAT REGION OF PRORP DOMAIN-CONTAINING PROTEIN"/>
    <property type="match status" value="1"/>
</dbReference>
<keyword evidence="4" id="KW-0479">Metal-binding</keyword>
<dbReference type="SUPFAM" id="SSF48264">
    <property type="entry name" value="Cytochrome P450"/>
    <property type="match status" value="1"/>
</dbReference>
<comment type="similarity">
    <text evidence="4">Belongs to the cytochrome P450 family.</text>
</comment>
<feature type="compositionally biased region" description="Polar residues" evidence="5">
    <location>
        <begin position="191"/>
        <end position="200"/>
    </location>
</feature>
<dbReference type="InterPro" id="IPR001128">
    <property type="entry name" value="Cyt_P450"/>
</dbReference>
<feature type="repeat" description="PPR" evidence="3">
    <location>
        <begin position="312"/>
        <end position="346"/>
    </location>
</feature>
<dbReference type="Gramene" id="Solyc03g120070.3.1">
    <property type="protein sequence ID" value="Solyc03g120070.3.1"/>
    <property type="gene ID" value="Solyc03g120070.3"/>
</dbReference>
<dbReference type="Pfam" id="PF00067">
    <property type="entry name" value="p450"/>
    <property type="match status" value="1"/>
</dbReference>
<dbReference type="PROSITE" id="PS00086">
    <property type="entry name" value="CYTOCHROME_P450"/>
    <property type="match status" value="1"/>
</dbReference>
<feature type="repeat" description="PPR" evidence="3">
    <location>
        <begin position="455"/>
        <end position="489"/>
    </location>
</feature>
<dbReference type="Pfam" id="PF12854">
    <property type="entry name" value="PPR_1"/>
    <property type="match status" value="1"/>
</dbReference>
<evidence type="ECO:0000256" key="1">
    <source>
        <dbReference type="ARBA" id="ARBA00007626"/>
    </source>
</evidence>
<evidence type="ECO:0000256" key="3">
    <source>
        <dbReference type="PROSITE-ProRule" id="PRU00708"/>
    </source>
</evidence>
<reference evidence="6" key="1">
    <citation type="journal article" date="2012" name="Nature">
        <title>The tomato genome sequence provides insights into fleshy fruit evolution.</title>
        <authorList>
            <consortium name="Tomato Genome Consortium"/>
        </authorList>
    </citation>
    <scope>NUCLEOTIDE SEQUENCE [LARGE SCALE GENOMIC DNA]</scope>
    <source>
        <strain evidence="6">cv. Heinz 1706</strain>
    </source>
</reference>
<organism evidence="6">
    <name type="scientific">Solanum lycopersicum</name>
    <name type="common">Tomato</name>
    <name type="synonym">Lycopersicon esculentum</name>
    <dbReference type="NCBI Taxonomy" id="4081"/>
    <lineage>
        <taxon>Eukaryota</taxon>
        <taxon>Viridiplantae</taxon>
        <taxon>Streptophyta</taxon>
        <taxon>Embryophyta</taxon>
        <taxon>Tracheophyta</taxon>
        <taxon>Spermatophyta</taxon>
        <taxon>Magnoliopsida</taxon>
        <taxon>eudicotyledons</taxon>
        <taxon>Gunneridae</taxon>
        <taxon>Pentapetalae</taxon>
        <taxon>asterids</taxon>
        <taxon>lamiids</taxon>
        <taxon>Solanales</taxon>
        <taxon>Solanaceae</taxon>
        <taxon>Solanoideae</taxon>
        <taxon>Solaneae</taxon>
        <taxon>Solanum</taxon>
        <taxon>Solanum subgen. Lycopersicon</taxon>
    </lineage>
</organism>
<dbReference type="AlphaFoldDB" id="A0A3Q7FTD6"/>
<dbReference type="Gene3D" id="1.10.630.10">
    <property type="entry name" value="Cytochrome P450"/>
    <property type="match status" value="1"/>
</dbReference>
<dbReference type="Pfam" id="PF01535">
    <property type="entry name" value="PPR"/>
    <property type="match status" value="1"/>
</dbReference>
<dbReference type="InterPro" id="IPR002885">
    <property type="entry name" value="PPR_rpt"/>
</dbReference>
<dbReference type="InterPro" id="IPR011990">
    <property type="entry name" value="TPR-like_helical_dom_sf"/>
</dbReference>
<keyword evidence="7" id="KW-1185">Reference proteome</keyword>
<feature type="repeat" description="PPR" evidence="3">
    <location>
        <begin position="525"/>
        <end position="559"/>
    </location>
</feature>
<evidence type="ECO:0000313" key="7">
    <source>
        <dbReference type="Proteomes" id="UP000004994"/>
    </source>
</evidence>
<dbReference type="Gene3D" id="1.25.40.10">
    <property type="entry name" value="Tetratricopeptide repeat domain"/>
    <property type="match status" value="4"/>
</dbReference>
<protein>
    <recommendedName>
        <fullName evidence="8">Pentatricopeptide repeat-containing protein</fullName>
    </recommendedName>
</protein>
<reference evidence="6" key="2">
    <citation type="submission" date="2019-01" db="UniProtKB">
        <authorList>
            <consortium name="EnsemblPlants"/>
        </authorList>
    </citation>
    <scope>IDENTIFICATION</scope>
    <source>
        <strain evidence="6">cv. Heinz 1706</strain>
    </source>
</reference>
<dbReference type="EnsemblPlants" id="Solyc03g120070.3.1">
    <property type="protein sequence ID" value="Solyc03g120070.3.1"/>
    <property type="gene ID" value="Solyc03g120070.3"/>
</dbReference>
<evidence type="ECO:0000256" key="4">
    <source>
        <dbReference type="RuleBase" id="RU000461"/>
    </source>
</evidence>
<dbReference type="InterPro" id="IPR036396">
    <property type="entry name" value="Cyt_P450_sf"/>
</dbReference>
<evidence type="ECO:0008006" key="8">
    <source>
        <dbReference type="Google" id="ProtNLM"/>
    </source>
</evidence>
<evidence type="ECO:0000313" key="6">
    <source>
        <dbReference type="EnsemblPlants" id="Solyc03g120070.3.1"/>
    </source>
</evidence>
<evidence type="ECO:0000256" key="5">
    <source>
        <dbReference type="SAM" id="MobiDB-lite"/>
    </source>
</evidence>
<dbReference type="Proteomes" id="UP000004994">
    <property type="component" value="Chromosome 3"/>
</dbReference>
<dbReference type="PaxDb" id="4081-Solyc03g120070.2.1"/>
<feature type="repeat" description="PPR" evidence="3">
    <location>
        <begin position="347"/>
        <end position="377"/>
    </location>
</feature>
<feature type="repeat" description="PPR" evidence="3">
    <location>
        <begin position="385"/>
        <end position="419"/>
    </location>
</feature>
<dbReference type="GO" id="GO:0005506">
    <property type="term" value="F:iron ion binding"/>
    <property type="evidence" value="ECO:0007669"/>
    <property type="project" value="InterPro"/>
</dbReference>
<feature type="repeat" description="PPR" evidence="3">
    <location>
        <begin position="595"/>
        <end position="629"/>
    </location>
</feature>
<dbReference type="GO" id="GO:0020037">
    <property type="term" value="F:heme binding"/>
    <property type="evidence" value="ECO:0007669"/>
    <property type="project" value="InterPro"/>
</dbReference>
<accession>A0A3Q7FTD6</accession>
<evidence type="ECO:0000256" key="2">
    <source>
        <dbReference type="ARBA" id="ARBA00022737"/>
    </source>
</evidence>
<comment type="similarity">
    <text evidence="1">Belongs to the PPR family. P subfamily.</text>
</comment>
<dbReference type="Pfam" id="PF13041">
    <property type="entry name" value="PPR_2"/>
    <property type="match status" value="5"/>
</dbReference>
<name>A0A3Q7FTD6_SOLLC</name>
<dbReference type="InterPro" id="IPR017972">
    <property type="entry name" value="Cyt_P450_CS"/>
</dbReference>
<keyword evidence="2" id="KW-0677">Repeat</keyword>
<keyword evidence="4" id="KW-0408">Iron</keyword>
<feature type="repeat" description="PPR" evidence="3">
    <location>
        <begin position="630"/>
        <end position="664"/>
    </location>
</feature>
<feature type="repeat" description="PPR" evidence="3">
    <location>
        <begin position="277"/>
        <end position="311"/>
    </location>
</feature>
<dbReference type="GO" id="GO:0004497">
    <property type="term" value="F:monooxygenase activity"/>
    <property type="evidence" value="ECO:0007669"/>
    <property type="project" value="UniProtKB-KW"/>
</dbReference>
<keyword evidence="4" id="KW-0349">Heme</keyword>
<feature type="repeat" description="PPR" evidence="3">
    <location>
        <begin position="490"/>
        <end position="524"/>
    </location>
</feature>
<sequence>LGMIINESVRLYPPAVAAIRRAKVDTQLGDFTLPRGTELLIPIIAIHHDQTLWGQDANEFNPARFGLGVAQAAKHPMAFMPFGLGARRCAAFRSSLTGVYRRFITESTVFRPQIPNRREMQPLLLVSEESQFLLRILNGSFQTLDIIKDRIFHDFANLFCSKANLDVIDMRQENVMHSVNRDELGSKDWSSKGNNSNPEGDSTAGFSVLDTMLKRSLDRLKSMRERISLAEAGINYCTWEINFNKDAYVVRAMCLDGQLGAALSLWWNMIQNSIVPDVITHNYLINALCKNGELEKAEWIVRGMLYRGPSPTCAAFNSLIRGYCLVNDVDNALNTFSTMANHGIVPNRVTCNILVHALCKKGLLEEANNLFHKLLSKVHNGGSSNLITSTIMMDGCFKNGDTDQALAFWERMLLERTQVDKVSYNVVIHGFCLSHDLGTAYKYCCEMLKLGFVPDVYSYNTLIGALCRQGKISDACYIYDVMTGMGVKPDHITYRMIIQGLCINREIDRANCFLDYMLEYSLIPEPLVWNVIINGYGRCGDIQKASYIREKMVACGVLPNIYTYNALIYAQIKSGNLSAAQSLEKELLLYGLTPDSVTYNLLIGAACNLGLIHSALQLHDKMLRKGCQPDVITYTELLKVFCVQGMMREADKLFGRLMASGLAVDHVPFLILMKRYCRMGEFNEVYDLHQKWLETMPR</sequence>
<dbReference type="InterPro" id="IPR050872">
    <property type="entry name" value="PPR_P_subfamily"/>
</dbReference>
<dbReference type="SUPFAM" id="SSF81901">
    <property type="entry name" value="HCP-like"/>
    <property type="match status" value="1"/>
</dbReference>
<keyword evidence="4" id="KW-0560">Oxidoreductase</keyword>
<dbReference type="GO" id="GO:0016705">
    <property type="term" value="F:oxidoreductase activity, acting on paired donors, with incorporation or reduction of molecular oxygen"/>
    <property type="evidence" value="ECO:0007669"/>
    <property type="project" value="InterPro"/>
</dbReference>
<feature type="repeat" description="PPR" evidence="3">
    <location>
        <begin position="560"/>
        <end position="594"/>
    </location>
</feature>
<feature type="repeat" description="PPR" evidence="3">
    <location>
        <begin position="420"/>
        <end position="454"/>
    </location>
</feature>
<dbReference type="NCBIfam" id="TIGR00756">
    <property type="entry name" value="PPR"/>
    <property type="match status" value="9"/>
</dbReference>
<dbReference type="PROSITE" id="PS51375">
    <property type="entry name" value="PPR"/>
    <property type="match status" value="11"/>
</dbReference>
<dbReference type="PANTHER" id="PTHR46128">
    <property type="entry name" value="MITOCHONDRIAL GROUP I INTRON SPLICING FACTOR CCM1"/>
    <property type="match status" value="1"/>
</dbReference>
<keyword evidence="4" id="KW-0503">Monooxygenase</keyword>
<feature type="region of interest" description="Disordered" evidence="5">
    <location>
        <begin position="185"/>
        <end position="204"/>
    </location>
</feature>
<proteinExistence type="inferred from homology"/>
<dbReference type="OMA" id="VMSRMGV"/>